<dbReference type="InterPro" id="IPR011989">
    <property type="entry name" value="ARM-like"/>
</dbReference>
<dbReference type="SUPFAM" id="SSF48371">
    <property type="entry name" value="ARM repeat"/>
    <property type="match status" value="1"/>
</dbReference>
<dbReference type="Proteomes" id="UP000243499">
    <property type="component" value="Chromosome 2"/>
</dbReference>
<dbReference type="InterPro" id="IPR050693">
    <property type="entry name" value="Hsp70_NEF-Inhibitors"/>
</dbReference>
<keyword evidence="1" id="KW-0732">Signal</keyword>
<feature type="signal peptide" evidence="1">
    <location>
        <begin position="1"/>
        <end position="38"/>
    </location>
</feature>
<reference evidence="3" key="1">
    <citation type="submission" date="2018-04" db="EMBL/GenBank/DDBJ databases">
        <title>WGS assembly of Panicum hallii.</title>
        <authorList>
            <person name="Lovell J."/>
            <person name="Jenkins J."/>
            <person name="Lowry D."/>
            <person name="Mamidi S."/>
            <person name="Sreedasyam A."/>
            <person name="Weng X."/>
            <person name="Barry K."/>
            <person name="Bonette J."/>
            <person name="Campitelli B."/>
            <person name="Daum C."/>
            <person name="Gordon S."/>
            <person name="Gould B."/>
            <person name="Lipzen A."/>
            <person name="Macqueen A."/>
            <person name="Palacio-Mejia J."/>
            <person name="Plott C."/>
            <person name="Shakirov E."/>
            <person name="Shu S."/>
            <person name="Yoshinaga Y."/>
            <person name="Zane M."/>
            <person name="Rokhsar D."/>
            <person name="Grimwood J."/>
            <person name="Schmutz J."/>
            <person name="Juenger T."/>
        </authorList>
    </citation>
    <scope>NUCLEOTIDE SEQUENCE [LARGE SCALE GENOMIC DNA]</scope>
    <source>
        <strain evidence="3">FIL2</strain>
    </source>
</reference>
<dbReference type="AlphaFoldDB" id="A0A2T8KR41"/>
<dbReference type="FunFam" id="1.25.10.10:FF:000431">
    <property type="entry name" value="ARM repeat superfamily protein"/>
    <property type="match status" value="1"/>
</dbReference>
<accession>A0A2T8KR41</accession>
<name>A0A2T8KR41_9POAL</name>
<dbReference type="GO" id="GO:0000774">
    <property type="term" value="F:adenyl-nucleotide exchange factor activity"/>
    <property type="evidence" value="ECO:0007669"/>
    <property type="project" value="TreeGrafter"/>
</dbReference>
<evidence type="ECO:0000256" key="1">
    <source>
        <dbReference type="SAM" id="SignalP"/>
    </source>
</evidence>
<organism evidence="3">
    <name type="scientific">Panicum hallii</name>
    <dbReference type="NCBI Taxonomy" id="206008"/>
    <lineage>
        <taxon>Eukaryota</taxon>
        <taxon>Viridiplantae</taxon>
        <taxon>Streptophyta</taxon>
        <taxon>Embryophyta</taxon>
        <taxon>Tracheophyta</taxon>
        <taxon>Spermatophyta</taxon>
        <taxon>Magnoliopsida</taxon>
        <taxon>Liliopsida</taxon>
        <taxon>Poales</taxon>
        <taxon>Poaceae</taxon>
        <taxon>PACMAD clade</taxon>
        <taxon>Panicoideae</taxon>
        <taxon>Panicodae</taxon>
        <taxon>Paniceae</taxon>
        <taxon>Panicinae</taxon>
        <taxon>Panicum</taxon>
        <taxon>Panicum sect. Panicum</taxon>
    </lineage>
</organism>
<sequence>MAKAMAHSSKRTTHHLLLAVSLSVSVLLPLLLPAAATAAVADGDGEIKSALGAGRQLATGNWKDEGNLIAEGDTAGGGSVEEDEFAGGFGSLDSMLQWAIGNSDPEKLKEEAADVQKLSADELLKRRQEIKELMEKLKMPSDADLMKIAIADLKNSSISLEDRQRALQELLVLVELIDNANDLDKLGGLLPVIQELNNANDEIRTTSAWVLGTASQNNALVQNQILGYGALARLVKMGYSTSTEEAAKALYAISALIRNNVNGQEAFHSENGGAMLQHILVSNSIDVRLQKKAVFLVTDLADFQLNSGNPQLPFLSDRLFLKSIVDMLSKFDLDLHEKVLLAIKSLLELSSTDVEDFEFYDLEGVLLRLGVQLEDLTPEDQKEFAAEVDGLRREVQTLFQQKLKGKVTAT</sequence>
<dbReference type="PANTHER" id="PTHR19316:SF32">
    <property type="entry name" value="ARM REPEAT SUPERFAMILY PROTEIN"/>
    <property type="match status" value="1"/>
</dbReference>
<dbReference type="InterPro" id="IPR013918">
    <property type="entry name" value="Nucleotide_exch_fac_Fes1"/>
</dbReference>
<protein>
    <recommendedName>
        <fullName evidence="2">Nucleotide exchange factor Fes1 domain-containing protein</fullName>
    </recommendedName>
</protein>
<dbReference type="PANTHER" id="PTHR19316">
    <property type="entry name" value="PROTEIN FOLDING REGULATOR"/>
    <property type="match status" value="1"/>
</dbReference>
<dbReference type="GO" id="GO:0005783">
    <property type="term" value="C:endoplasmic reticulum"/>
    <property type="evidence" value="ECO:0007669"/>
    <property type="project" value="TreeGrafter"/>
</dbReference>
<dbReference type="Gramene" id="PVH64667">
    <property type="protein sequence ID" value="PVH64667"/>
    <property type="gene ID" value="PAHAL_2G328700"/>
</dbReference>
<proteinExistence type="predicted"/>
<dbReference type="EMBL" id="CM008047">
    <property type="protein sequence ID" value="PVH64667.1"/>
    <property type="molecule type" value="Genomic_DNA"/>
</dbReference>
<dbReference type="Pfam" id="PF08609">
    <property type="entry name" value="Fes1"/>
    <property type="match status" value="1"/>
</dbReference>
<dbReference type="Gene3D" id="1.25.10.10">
    <property type="entry name" value="Leucine-rich Repeat Variant"/>
    <property type="match status" value="1"/>
</dbReference>
<dbReference type="InterPro" id="IPR016024">
    <property type="entry name" value="ARM-type_fold"/>
</dbReference>
<feature type="domain" description="Nucleotide exchange factor Fes1" evidence="2">
    <location>
        <begin position="92"/>
        <end position="183"/>
    </location>
</feature>
<evidence type="ECO:0000313" key="3">
    <source>
        <dbReference type="EMBL" id="PVH64667.1"/>
    </source>
</evidence>
<evidence type="ECO:0000259" key="2">
    <source>
        <dbReference type="Pfam" id="PF08609"/>
    </source>
</evidence>
<feature type="chain" id="PRO_5015750436" description="Nucleotide exchange factor Fes1 domain-containing protein" evidence="1">
    <location>
        <begin position="39"/>
        <end position="410"/>
    </location>
</feature>
<gene>
    <name evidence="3" type="ORF">PAHAL_2G328700</name>
</gene>